<gene>
    <name evidence="4" type="ORF">COX03_01325</name>
</gene>
<proteinExistence type="predicted"/>
<dbReference type="Proteomes" id="UP000229847">
    <property type="component" value="Unassembled WGS sequence"/>
</dbReference>
<keyword evidence="2" id="KW-1133">Transmembrane helix</keyword>
<dbReference type="AlphaFoldDB" id="A0A2H0BJB8"/>
<comment type="caution">
    <text evidence="4">The sequence shown here is derived from an EMBL/GenBank/DDBJ whole genome shotgun (WGS) entry which is preliminary data.</text>
</comment>
<organism evidence="4 5">
    <name type="scientific">Candidatus Woesebacteria bacterium CG22_combo_CG10-13_8_21_14_all_39_10</name>
    <dbReference type="NCBI Taxonomy" id="1975059"/>
    <lineage>
        <taxon>Bacteria</taxon>
        <taxon>Candidatus Woeseibacteriota</taxon>
    </lineage>
</organism>
<accession>A0A2H0BJB8</accession>
<dbReference type="PANTHER" id="PTHR22946:SF9">
    <property type="entry name" value="POLYKETIDE TRANSFERASE AF380"/>
    <property type="match status" value="1"/>
</dbReference>
<name>A0A2H0BJB8_9BACT</name>
<dbReference type="Pfam" id="PF00326">
    <property type="entry name" value="Peptidase_S9"/>
    <property type="match status" value="1"/>
</dbReference>
<keyword evidence="2" id="KW-0472">Membrane</keyword>
<reference evidence="4 5" key="1">
    <citation type="submission" date="2017-09" db="EMBL/GenBank/DDBJ databases">
        <title>Depth-based differentiation of microbial function through sediment-hosted aquifers and enrichment of novel symbionts in the deep terrestrial subsurface.</title>
        <authorList>
            <person name="Probst A.J."/>
            <person name="Ladd B."/>
            <person name="Jarett J.K."/>
            <person name="Geller-Mcgrath D.E."/>
            <person name="Sieber C.M."/>
            <person name="Emerson J.B."/>
            <person name="Anantharaman K."/>
            <person name="Thomas B.C."/>
            <person name="Malmstrom R."/>
            <person name="Stieglmeier M."/>
            <person name="Klingl A."/>
            <person name="Woyke T."/>
            <person name="Ryan C.M."/>
            <person name="Banfield J.F."/>
        </authorList>
    </citation>
    <scope>NUCLEOTIDE SEQUENCE [LARGE SCALE GENOMIC DNA]</scope>
    <source>
        <strain evidence="4">CG22_combo_CG10-13_8_21_14_all_39_10</strain>
    </source>
</reference>
<dbReference type="PANTHER" id="PTHR22946">
    <property type="entry name" value="DIENELACTONE HYDROLASE DOMAIN-CONTAINING PROTEIN-RELATED"/>
    <property type="match status" value="1"/>
</dbReference>
<feature type="domain" description="Peptidase S9 prolyl oligopeptidase catalytic" evidence="3">
    <location>
        <begin position="127"/>
        <end position="329"/>
    </location>
</feature>
<dbReference type="SUPFAM" id="SSF53474">
    <property type="entry name" value="alpha/beta-Hydrolases"/>
    <property type="match status" value="1"/>
</dbReference>
<evidence type="ECO:0000256" key="2">
    <source>
        <dbReference type="SAM" id="Phobius"/>
    </source>
</evidence>
<sequence>MKNKIIIFISFLLLNIGALTSFFFVKNRQVPKEKPLPLLKYTFENLKNTDLPTSTIEFGEIKDETESYISRIFYFNVPERPGSTNTLKVSGLANIPKGTDNYPIIIMFRGYIPKETYKPGAGSQPSAKILAKNGFITLAPDFLGYGESASASATLFEDRFQTYTTALTLLNSLSSLKEIGADTTKIGIWGHSNGAQIALSALAMSGVNYPTVLWAPVSKPFPYSILFYTDETDDYGKALRKSLAIFEEDYDVELFSPANYYSWIKAPLQIHQGAADQEVLPFWTDELVETLKKDNIDVTYFEYPGADHNLLPNGWNNAVLREIEFFKEEL</sequence>
<feature type="transmembrane region" description="Helical" evidence="2">
    <location>
        <begin position="6"/>
        <end position="25"/>
    </location>
</feature>
<dbReference type="Gene3D" id="3.40.50.1820">
    <property type="entry name" value="alpha/beta hydrolase"/>
    <property type="match status" value="1"/>
</dbReference>
<dbReference type="InterPro" id="IPR050261">
    <property type="entry name" value="FrsA_esterase"/>
</dbReference>
<evidence type="ECO:0000313" key="5">
    <source>
        <dbReference type="Proteomes" id="UP000229847"/>
    </source>
</evidence>
<dbReference type="EMBL" id="PCSW01000040">
    <property type="protein sequence ID" value="PIP57762.1"/>
    <property type="molecule type" value="Genomic_DNA"/>
</dbReference>
<dbReference type="GO" id="GO:0052689">
    <property type="term" value="F:carboxylic ester hydrolase activity"/>
    <property type="evidence" value="ECO:0007669"/>
    <property type="project" value="UniProtKB-ARBA"/>
</dbReference>
<evidence type="ECO:0000259" key="3">
    <source>
        <dbReference type="Pfam" id="PF00326"/>
    </source>
</evidence>
<protein>
    <recommendedName>
        <fullName evidence="3">Peptidase S9 prolyl oligopeptidase catalytic domain-containing protein</fullName>
    </recommendedName>
</protein>
<evidence type="ECO:0000256" key="1">
    <source>
        <dbReference type="ARBA" id="ARBA00022801"/>
    </source>
</evidence>
<dbReference type="InterPro" id="IPR001375">
    <property type="entry name" value="Peptidase_S9_cat"/>
</dbReference>
<keyword evidence="2" id="KW-0812">Transmembrane</keyword>
<dbReference type="GO" id="GO:0006508">
    <property type="term" value="P:proteolysis"/>
    <property type="evidence" value="ECO:0007669"/>
    <property type="project" value="InterPro"/>
</dbReference>
<dbReference type="InterPro" id="IPR029058">
    <property type="entry name" value="AB_hydrolase_fold"/>
</dbReference>
<keyword evidence="1" id="KW-0378">Hydrolase</keyword>
<evidence type="ECO:0000313" key="4">
    <source>
        <dbReference type="EMBL" id="PIP57762.1"/>
    </source>
</evidence>
<dbReference type="GO" id="GO:0008236">
    <property type="term" value="F:serine-type peptidase activity"/>
    <property type="evidence" value="ECO:0007669"/>
    <property type="project" value="InterPro"/>
</dbReference>